<reference evidence="8" key="1">
    <citation type="submission" date="2020-10" db="EMBL/GenBank/DDBJ databases">
        <title>Taxonomic study of unclassified bacteria belonging to the class Ktedonobacteria.</title>
        <authorList>
            <person name="Yabe S."/>
            <person name="Wang C.M."/>
            <person name="Zheng Y."/>
            <person name="Sakai Y."/>
            <person name="Cavaletti L."/>
            <person name="Monciardini P."/>
            <person name="Donadio S."/>
        </authorList>
    </citation>
    <scope>NUCLEOTIDE SEQUENCE</scope>
    <source>
        <strain evidence="8">SOSP1-1</strain>
    </source>
</reference>
<keyword evidence="9" id="KW-1185">Reference proteome</keyword>
<dbReference type="CDD" id="cd00165">
    <property type="entry name" value="S4"/>
    <property type="match status" value="1"/>
</dbReference>
<dbReference type="EC" id="5.4.99.-" evidence="6"/>
<dbReference type="EMBL" id="BNJF01000001">
    <property type="protein sequence ID" value="GHO42525.1"/>
    <property type="molecule type" value="Genomic_DNA"/>
</dbReference>
<feature type="domain" description="RNA-binding S4" evidence="7">
    <location>
        <begin position="24"/>
        <end position="90"/>
    </location>
</feature>
<sequence>MPASNDTTTDNFVRWEIDDEGIGQRLDRFLVTKLDGVSRSGIQQLITDELILVNEKVSKPGYALRAKDIVTALRMTPAPQQKQVTPQNIPLDIIFEDADLLIINKPAGMVVHPAPGNYDGTLVNALVAQYPELQQDENDTRPGIVHRLDKDTSGLLMVAKNAQARASLVEQMKQQTIVKRYQALVEGNISLDQGSIDAPIGRDSRNRQMMAITVTEGREARTHFRVLQRFRRHTLVLVQLETGRTHQIRVHFKAIGHPVVCDQTYGSGHKLPDLHLQRQFLHAYQLDLAHPRTGEALHFEAPLPPDLQEVLDNEAVL</sequence>
<evidence type="ECO:0000256" key="2">
    <source>
        <dbReference type="ARBA" id="ARBA00010876"/>
    </source>
</evidence>
<dbReference type="InterPro" id="IPR006225">
    <property type="entry name" value="PsdUridine_synth_RluC/D"/>
</dbReference>
<keyword evidence="3 6" id="KW-0413">Isomerase</keyword>
<dbReference type="Proteomes" id="UP000612362">
    <property type="component" value="Unassembled WGS sequence"/>
</dbReference>
<dbReference type="GO" id="GO:0000455">
    <property type="term" value="P:enzyme-directed rRNA pseudouridine synthesis"/>
    <property type="evidence" value="ECO:0007669"/>
    <property type="project" value="UniProtKB-ARBA"/>
</dbReference>
<dbReference type="SMART" id="SM00363">
    <property type="entry name" value="S4"/>
    <property type="match status" value="1"/>
</dbReference>
<dbReference type="NCBIfam" id="TIGR00005">
    <property type="entry name" value="rluA_subfam"/>
    <property type="match status" value="1"/>
</dbReference>
<dbReference type="GO" id="GO:0003723">
    <property type="term" value="F:RNA binding"/>
    <property type="evidence" value="ECO:0007669"/>
    <property type="project" value="UniProtKB-KW"/>
</dbReference>
<dbReference type="GO" id="GO:0120159">
    <property type="term" value="F:rRNA pseudouridine synthase activity"/>
    <property type="evidence" value="ECO:0007669"/>
    <property type="project" value="UniProtKB-ARBA"/>
</dbReference>
<dbReference type="InterPro" id="IPR020103">
    <property type="entry name" value="PsdUridine_synth_cat_dom_sf"/>
</dbReference>
<evidence type="ECO:0000256" key="6">
    <source>
        <dbReference type="RuleBase" id="RU362028"/>
    </source>
</evidence>
<dbReference type="SUPFAM" id="SSF55120">
    <property type="entry name" value="Pseudouridine synthase"/>
    <property type="match status" value="1"/>
</dbReference>
<dbReference type="PROSITE" id="PS50889">
    <property type="entry name" value="S4"/>
    <property type="match status" value="1"/>
</dbReference>
<dbReference type="SUPFAM" id="SSF55174">
    <property type="entry name" value="Alpha-L RNA-binding motif"/>
    <property type="match status" value="1"/>
</dbReference>
<dbReference type="Pfam" id="PF01479">
    <property type="entry name" value="S4"/>
    <property type="match status" value="1"/>
</dbReference>
<name>A0A8J3HWX5_9CHLR</name>
<organism evidence="8 9">
    <name type="scientific">Ktedonospora formicarum</name>
    <dbReference type="NCBI Taxonomy" id="2778364"/>
    <lineage>
        <taxon>Bacteria</taxon>
        <taxon>Bacillati</taxon>
        <taxon>Chloroflexota</taxon>
        <taxon>Ktedonobacteria</taxon>
        <taxon>Ktedonobacterales</taxon>
        <taxon>Ktedonobacteraceae</taxon>
        <taxon>Ktedonospora</taxon>
    </lineage>
</organism>
<accession>A0A8J3HWX5</accession>
<dbReference type="Gene3D" id="3.30.2350.10">
    <property type="entry name" value="Pseudouridine synthase"/>
    <property type="match status" value="1"/>
</dbReference>
<dbReference type="InterPro" id="IPR006145">
    <property type="entry name" value="PsdUridine_synth_RsuA/RluA"/>
</dbReference>
<evidence type="ECO:0000256" key="5">
    <source>
        <dbReference type="PROSITE-ProRule" id="PRU00182"/>
    </source>
</evidence>
<dbReference type="Gene3D" id="3.10.290.10">
    <property type="entry name" value="RNA-binding S4 domain"/>
    <property type="match status" value="1"/>
</dbReference>
<dbReference type="Pfam" id="PF00849">
    <property type="entry name" value="PseudoU_synth_2"/>
    <property type="match status" value="1"/>
</dbReference>
<feature type="active site" evidence="4">
    <location>
        <position position="149"/>
    </location>
</feature>
<proteinExistence type="inferred from homology"/>
<dbReference type="InterPro" id="IPR006224">
    <property type="entry name" value="PsdUridine_synth_RluA-like_CS"/>
</dbReference>
<dbReference type="PANTHER" id="PTHR21600:SF44">
    <property type="entry name" value="RIBOSOMAL LARGE SUBUNIT PSEUDOURIDINE SYNTHASE D"/>
    <property type="match status" value="1"/>
</dbReference>
<comment type="similarity">
    <text evidence="2 6">Belongs to the pseudouridine synthase RluA family.</text>
</comment>
<evidence type="ECO:0000313" key="8">
    <source>
        <dbReference type="EMBL" id="GHO42525.1"/>
    </source>
</evidence>
<comment type="caution">
    <text evidence="8">The sequence shown here is derived from an EMBL/GenBank/DDBJ whole genome shotgun (WGS) entry which is preliminary data.</text>
</comment>
<keyword evidence="5" id="KW-0694">RNA-binding</keyword>
<comment type="function">
    <text evidence="6">Responsible for synthesis of pseudouridine from uracil.</text>
</comment>
<dbReference type="InterPro" id="IPR002942">
    <property type="entry name" value="S4_RNA-bd"/>
</dbReference>
<dbReference type="RefSeq" id="WP_220192058.1">
    <property type="nucleotide sequence ID" value="NZ_BNJF01000001.1"/>
</dbReference>
<dbReference type="CDD" id="cd02869">
    <property type="entry name" value="PseudoU_synth_RluA_like"/>
    <property type="match status" value="1"/>
</dbReference>
<dbReference type="AlphaFoldDB" id="A0A8J3HWX5"/>
<dbReference type="PANTHER" id="PTHR21600">
    <property type="entry name" value="MITOCHONDRIAL RNA PSEUDOURIDINE SYNTHASE"/>
    <property type="match status" value="1"/>
</dbReference>
<dbReference type="PROSITE" id="PS01129">
    <property type="entry name" value="PSI_RLU"/>
    <property type="match status" value="1"/>
</dbReference>
<evidence type="ECO:0000313" key="9">
    <source>
        <dbReference type="Proteomes" id="UP000612362"/>
    </source>
</evidence>
<gene>
    <name evidence="8" type="primary">ylyB</name>
    <name evidence="8" type="ORF">KSX_06880</name>
</gene>
<protein>
    <recommendedName>
        <fullName evidence="6">Pseudouridine synthase</fullName>
        <ecNumber evidence="6">5.4.99.-</ecNumber>
    </recommendedName>
</protein>
<evidence type="ECO:0000259" key="7">
    <source>
        <dbReference type="SMART" id="SM00363"/>
    </source>
</evidence>
<dbReference type="InterPro" id="IPR036986">
    <property type="entry name" value="S4_RNA-bd_sf"/>
</dbReference>
<dbReference type="InterPro" id="IPR050188">
    <property type="entry name" value="RluA_PseudoU_synthase"/>
</dbReference>
<comment type="catalytic activity">
    <reaction evidence="1 6">
        <text>a uridine in RNA = a pseudouridine in RNA</text>
        <dbReference type="Rhea" id="RHEA:48348"/>
        <dbReference type="Rhea" id="RHEA-COMP:12068"/>
        <dbReference type="Rhea" id="RHEA-COMP:12069"/>
        <dbReference type="ChEBI" id="CHEBI:65314"/>
        <dbReference type="ChEBI" id="CHEBI:65315"/>
    </reaction>
</comment>
<evidence type="ECO:0000256" key="4">
    <source>
        <dbReference type="PIRSR" id="PIRSR606225-1"/>
    </source>
</evidence>
<evidence type="ECO:0000256" key="1">
    <source>
        <dbReference type="ARBA" id="ARBA00000073"/>
    </source>
</evidence>
<evidence type="ECO:0000256" key="3">
    <source>
        <dbReference type="ARBA" id="ARBA00023235"/>
    </source>
</evidence>